<evidence type="ECO:0000313" key="3">
    <source>
        <dbReference type="Proteomes" id="UP000275408"/>
    </source>
</evidence>
<dbReference type="InterPro" id="IPR036322">
    <property type="entry name" value="WD40_repeat_dom_sf"/>
</dbReference>
<dbReference type="Gene3D" id="2.130.10.10">
    <property type="entry name" value="YVTN repeat-like/Quinoprotein amine dehydrogenase"/>
    <property type="match status" value="1"/>
</dbReference>
<name>A0A3M6T4T3_POCDA</name>
<dbReference type="EMBL" id="RCHS01004353">
    <property type="protein sequence ID" value="RMX35645.1"/>
    <property type="molecule type" value="Genomic_DNA"/>
</dbReference>
<comment type="caution">
    <text evidence="2">The sequence shown here is derived from an EMBL/GenBank/DDBJ whole genome shotgun (WGS) entry which is preliminary data.</text>
</comment>
<feature type="compositionally biased region" description="Polar residues" evidence="1">
    <location>
        <begin position="120"/>
        <end position="133"/>
    </location>
</feature>
<evidence type="ECO:0000256" key="1">
    <source>
        <dbReference type="SAM" id="MobiDB-lite"/>
    </source>
</evidence>
<accession>A0A3M6T4T3</accession>
<dbReference type="AlphaFoldDB" id="A0A3M6T4T3"/>
<evidence type="ECO:0000313" key="2">
    <source>
        <dbReference type="EMBL" id="RMX35645.1"/>
    </source>
</evidence>
<feature type="region of interest" description="Disordered" evidence="1">
    <location>
        <begin position="114"/>
        <end position="133"/>
    </location>
</feature>
<organism evidence="2 3">
    <name type="scientific">Pocillopora damicornis</name>
    <name type="common">Cauliflower coral</name>
    <name type="synonym">Millepora damicornis</name>
    <dbReference type="NCBI Taxonomy" id="46731"/>
    <lineage>
        <taxon>Eukaryota</taxon>
        <taxon>Metazoa</taxon>
        <taxon>Cnidaria</taxon>
        <taxon>Anthozoa</taxon>
        <taxon>Hexacorallia</taxon>
        <taxon>Scleractinia</taxon>
        <taxon>Astrocoeniina</taxon>
        <taxon>Pocilloporidae</taxon>
        <taxon>Pocillopora</taxon>
    </lineage>
</organism>
<proteinExistence type="predicted"/>
<gene>
    <name evidence="2" type="ORF">pdam_00023359</name>
</gene>
<keyword evidence="3" id="KW-1185">Reference proteome</keyword>
<reference evidence="2 3" key="1">
    <citation type="journal article" date="2018" name="Sci. Rep.">
        <title>Comparative analysis of the Pocillopora damicornis genome highlights role of immune system in coral evolution.</title>
        <authorList>
            <person name="Cunning R."/>
            <person name="Bay R.A."/>
            <person name="Gillette P."/>
            <person name="Baker A.C."/>
            <person name="Traylor-Knowles N."/>
        </authorList>
    </citation>
    <scope>NUCLEOTIDE SEQUENCE [LARGE SCALE GENOMIC DNA]</scope>
    <source>
        <strain evidence="2">RSMAS</strain>
        <tissue evidence="2">Whole animal</tissue>
    </source>
</reference>
<dbReference type="OrthoDB" id="5969903at2759"/>
<dbReference type="SUPFAM" id="SSF50978">
    <property type="entry name" value="WD40 repeat-like"/>
    <property type="match status" value="1"/>
</dbReference>
<protein>
    <submittedName>
        <fullName evidence="2">Uncharacterized protein</fullName>
    </submittedName>
</protein>
<dbReference type="Proteomes" id="UP000275408">
    <property type="component" value="Unassembled WGS sequence"/>
</dbReference>
<sequence>MELPRGHFGRIEFCQFLKGRRYLISYGVDCTVFLWDLGEWKAAAYTRVAQGRESILGMAVCPSEDRVFCLTAFGRFIVIDLCGLVNDKPKEFPTSMSASKEMTSVISFGRFDRQKDPMTLKNSGQSSNDSKPINWTEYYEEMNAIADENTESEDDLNEDH</sequence>
<dbReference type="InterPro" id="IPR015943">
    <property type="entry name" value="WD40/YVTN_repeat-like_dom_sf"/>
</dbReference>